<keyword evidence="2" id="KW-1185">Reference proteome</keyword>
<dbReference type="OrthoDB" id="4184514at2759"/>
<name>A0A2T6ZV81_TUBBO</name>
<proteinExistence type="predicted"/>
<comment type="caution">
    <text evidence="1">The sequence shown here is derived from an EMBL/GenBank/DDBJ whole genome shotgun (WGS) entry which is preliminary data.</text>
</comment>
<protein>
    <submittedName>
        <fullName evidence="1">Uncharacterized protein</fullName>
    </submittedName>
</protein>
<organism evidence="1 2">
    <name type="scientific">Tuber borchii</name>
    <name type="common">White truffle</name>
    <dbReference type="NCBI Taxonomy" id="42251"/>
    <lineage>
        <taxon>Eukaryota</taxon>
        <taxon>Fungi</taxon>
        <taxon>Dikarya</taxon>
        <taxon>Ascomycota</taxon>
        <taxon>Pezizomycotina</taxon>
        <taxon>Pezizomycetes</taxon>
        <taxon>Pezizales</taxon>
        <taxon>Tuberaceae</taxon>
        <taxon>Tuber</taxon>
    </lineage>
</organism>
<dbReference type="EMBL" id="NESQ01000094">
    <property type="protein sequence ID" value="PUU79365.1"/>
    <property type="molecule type" value="Genomic_DNA"/>
</dbReference>
<dbReference type="Proteomes" id="UP000244722">
    <property type="component" value="Unassembled WGS sequence"/>
</dbReference>
<gene>
    <name evidence="1" type="ORF">B9Z19DRAFT_1125366</name>
</gene>
<accession>A0A2T6ZV81</accession>
<reference evidence="1 2" key="1">
    <citation type="submission" date="2017-04" db="EMBL/GenBank/DDBJ databases">
        <title>Draft genome sequence of Tuber borchii Vittad., a whitish edible truffle.</title>
        <authorList>
            <consortium name="DOE Joint Genome Institute"/>
            <person name="Murat C."/>
            <person name="Kuo A."/>
            <person name="Barry K.W."/>
            <person name="Clum A."/>
            <person name="Dockter R.B."/>
            <person name="Fauchery L."/>
            <person name="Iotti M."/>
            <person name="Kohler A."/>
            <person name="Labutti K."/>
            <person name="Lindquist E.A."/>
            <person name="Lipzen A."/>
            <person name="Ohm R.A."/>
            <person name="Wang M."/>
            <person name="Grigoriev I.V."/>
            <person name="Zambonelli A."/>
            <person name="Martin F.M."/>
        </authorList>
    </citation>
    <scope>NUCLEOTIDE SEQUENCE [LARGE SCALE GENOMIC DNA]</scope>
    <source>
        <strain evidence="1 2">Tbo3840</strain>
    </source>
</reference>
<sequence>MNPFPDPHHLVALLYRKVGQYHQYTSRRQPINHNDIIGGIVDSIPGNELTFHALDALASICIADEERQVVAITFQIAHNESRIRLIVAENTDIGERLKLYLTDVWNKLKELSHVYARIRAVGGNNLGSENPRETPTLLKLPLAMRDKVVSDLFCDISRYTMKKNIKRARKWREGLAVFYNRLWLARSGVFEGLELNLKLAFLALEKAYTLLTNENLTRADWATASNVIELATQQVEIVVEDNVACENLAHELKSK</sequence>
<evidence type="ECO:0000313" key="2">
    <source>
        <dbReference type="Proteomes" id="UP000244722"/>
    </source>
</evidence>
<evidence type="ECO:0000313" key="1">
    <source>
        <dbReference type="EMBL" id="PUU79365.1"/>
    </source>
</evidence>
<dbReference type="STRING" id="42251.A0A2T6ZV81"/>
<dbReference type="AlphaFoldDB" id="A0A2T6ZV81"/>